<sequence length="192" mass="21508">MTVLSETFDAALAFASRRHAHQRRHNTATPYVSHLLATCAVVLEEGGDEHLGIAALLHDVLEDTDTSRTELRQRFGEQVYRVVDDCTDADAMQRASLSWEERKRVHLDRMAGFAKGSLLVIAADKVCSLQSLIDDLVRFGPAMFERSARTGPELLQNYRDVSAVLEPMLGERPVVRRLRTLIWQCSDMLAGS</sequence>
<organism evidence="1 2">
    <name type="scientific">Paractinoplanes toevensis</name>
    <dbReference type="NCBI Taxonomy" id="571911"/>
    <lineage>
        <taxon>Bacteria</taxon>
        <taxon>Bacillati</taxon>
        <taxon>Actinomycetota</taxon>
        <taxon>Actinomycetes</taxon>
        <taxon>Micromonosporales</taxon>
        <taxon>Micromonosporaceae</taxon>
        <taxon>Paractinoplanes</taxon>
    </lineage>
</organism>
<dbReference type="Gene3D" id="1.10.3210.10">
    <property type="entry name" value="Hypothetical protein af1432"/>
    <property type="match status" value="1"/>
</dbReference>
<dbReference type="Pfam" id="PF13328">
    <property type="entry name" value="HD_4"/>
    <property type="match status" value="1"/>
</dbReference>
<dbReference type="RefSeq" id="WP_213013434.1">
    <property type="nucleotide sequence ID" value="NZ_BOQN01000159.1"/>
</dbReference>
<dbReference type="Proteomes" id="UP000677082">
    <property type="component" value="Unassembled WGS sequence"/>
</dbReference>
<evidence type="ECO:0000313" key="1">
    <source>
        <dbReference type="EMBL" id="GIM97806.1"/>
    </source>
</evidence>
<dbReference type="SUPFAM" id="SSF109604">
    <property type="entry name" value="HD-domain/PDEase-like"/>
    <property type="match status" value="1"/>
</dbReference>
<dbReference type="AlphaFoldDB" id="A0A919WCU2"/>
<name>A0A919WCU2_9ACTN</name>
<proteinExistence type="predicted"/>
<dbReference type="EMBL" id="BOQN01000159">
    <property type="protein sequence ID" value="GIM97806.1"/>
    <property type="molecule type" value="Genomic_DNA"/>
</dbReference>
<protein>
    <submittedName>
        <fullName evidence="1">Uncharacterized protein</fullName>
    </submittedName>
</protein>
<dbReference type="InterPro" id="IPR052194">
    <property type="entry name" value="MESH1"/>
</dbReference>
<keyword evidence="2" id="KW-1185">Reference proteome</keyword>
<reference evidence="1 2" key="1">
    <citation type="submission" date="2021-03" db="EMBL/GenBank/DDBJ databases">
        <title>Whole genome shotgun sequence of Actinoplanes toevensis NBRC 105298.</title>
        <authorList>
            <person name="Komaki H."/>
            <person name="Tamura T."/>
        </authorList>
    </citation>
    <scope>NUCLEOTIDE SEQUENCE [LARGE SCALE GENOMIC DNA]</scope>
    <source>
        <strain evidence="1 2">NBRC 105298</strain>
    </source>
</reference>
<dbReference type="PANTHER" id="PTHR46246">
    <property type="entry name" value="GUANOSINE-3',5'-BIS(DIPHOSPHATE) 3'-PYROPHOSPHOHYDROLASE MESH1"/>
    <property type="match status" value="1"/>
</dbReference>
<comment type="caution">
    <text evidence="1">The sequence shown here is derived from an EMBL/GenBank/DDBJ whole genome shotgun (WGS) entry which is preliminary data.</text>
</comment>
<accession>A0A919WCU2</accession>
<dbReference type="GO" id="GO:0008893">
    <property type="term" value="F:guanosine-3',5'-bis(diphosphate) 3'-diphosphatase activity"/>
    <property type="evidence" value="ECO:0007669"/>
    <property type="project" value="TreeGrafter"/>
</dbReference>
<dbReference type="PANTHER" id="PTHR46246:SF1">
    <property type="entry name" value="GUANOSINE-3',5'-BIS(DIPHOSPHATE) 3'-PYROPHOSPHOHYDROLASE MESH1"/>
    <property type="match status" value="1"/>
</dbReference>
<evidence type="ECO:0000313" key="2">
    <source>
        <dbReference type="Proteomes" id="UP000677082"/>
    </source>
</evidence>
<gene>
    <name evidence="1" type="ORF">Ato02nite_095990</name>
</gene>